<name>A0A9X5H5K8_9FIRM</name>
<dbReference type="GO" id="GO:0042802">
    <property type="term" value="F:identical protein binding"/>
    <property type="evidence" value="ECO:0007669"/>
    <property type="project" value="TreeGrafter"/>
</dbReference>
<dbReference type="Proteomes" id="UP000474104">
    <property type="component" value="Unassembled WGS sequence"/>
</dbReference>
<dbReference type="Pfam" id="PF14501">
    <property type="entry name" value="HATPase_c_5"/>
    <property type="match status" value="1"/>
</dbReference>
<reference evidence="3 4" key="1">
    <citation type="submission" date="2019-07" db="EMBL/GenBank/DDBJ databases">
        <title>Draft genome sequences of 15 bacterial species constituting the stable defined intestinal microbiota of the GM15 gnotobiotic mouse model.</title>
        <authorList>
            <person name="Elie C."/>
            <person name="Mathieu A."/>
            <person name="Saliou A."/>
            <person name="Darnaud M."/>
            <person name="Leulier F."/>
            <person name="Tamellini A."/>
        </authorList>
    </citation>
    <scope>NUCLEOTIDE SEQUENCE [LARGE SCALE GENOMIC DNA]</scope>
    <source>
        <strain evidence="4">ASF 502</strain>
    </source>
</reference>
<dbReference type="PANTHER" id="PTHR40448">
    <property type="entry name" value="TWO-COMPONENT SENSOR HISTIDINE KINASE"/>
    <property type="match status" value="1"/>
</dbReference>
<dbReference type="EMBL" id="VIRB01000101">
    <property type="protein sequence ID" value="NDO70102.1"/>
    <property type="molecule type" value="Genomic_DNA"/>
</dbReference>
<keyword evidence="1" id="KW-0812">Transmembrane</keyword>
<feature type="transmembrane region" description="Helical" evidence="1">
    <location>
        <begin position="5"/>
        <end position="26"/>
    </location>
</feature>
<proteinExistence type="predicted"/>
<organism evidence="3 4">
    <name type="scientific">Schaedlerella arabinosiphila</name>
    <dbReference type="NCBI Taxonomy" id="2044587"/>
    <lineage>
        <taxon>Bacteria</taxon>
        <taxon>Bacillati</taxon>
        <taxon>Bacillota</taxon>
        <taxon>Clostridia</taxon>
        <taxon>Lachnospirales</taxon>
        <taxon>Lachnospiraceae</taxon>
        <taxon>Schaedlerella</taxon>
    </lineage>
</organism>
<gene>
    <name evidence="3" type="ORF">FMM80_16165</name>
</gene>
<dbReference type="InterPro" id="IPR032834">
    <property type="entry name" value="NatK-like_C"/>
</dbReference>
<feature type="transmembrane region" description="Helical" evidence="1">
    <location>
        <begin position="190"/>
        <end position="212"/>
    </location>
</feature>
<dbReference type="CDD" id="cd16935">
    <property type="entry name" value="HATPase_AgrC-ComD-like"/>
    <property type="match status" value="1"/>
</dbReference>
<accession>A0A9X5H5K8</accession>
<feature type="transmembrane region" description="Helical" evidence="1">
    <location>
        <begin position="131"/>
        <end position="151"/>
    </location>
</feature>
<dbReference type="RefSeq" id="WP_162205758.1">
    <property type="nucleotide sequence ID" value="NZ_VIRB01000101.1"/>
</dbReference>
<dbReference type="SUPFAM" id="SSF55874">
    <property type="entry name" value="ATPase domain of HSP90 chaperone/DNA topoisomerase II/histidine kinase"/>
    <property type="match status" value="1"/>
</dbReference>
<dbReference type="Gene3D" id="3.30.565.10">
    <property type="entry name" value="Histidine kinase-like ATPase, C-terminal domain"/>
    <property type="match status" value="1"/>
</dbReference>
<evidence type="ECO:0000313" key="4">
    <source>
        <dbReference type="Proteomes" id="UP000474104"/>
    </source>
</evidence>
<dbReference type="InterPro" id="IPR036890">
    <property type="entry name" value="HATPase_C_sf"/>
</dbReference>
<keyword evidence="1" id="KW-0472">Membrane</keyword>
<dbReference type="PANTHER" id="PTHR40448:SF1">
    <property type="entry name" value="TWO-COMPONENT SENSOR HISTIDINE KINASE"/>
    <property type="match status" value="1"/>
</dbReference>
<feature type="transmembrane region" description="Helical" evidence="1">
    <location>
        <begin position="163"/>
        <end position="184"/>
    </location>
</feature>
<feature type="transmembrane region" description="Helical" evidence="1">
    <location>
        <begin position="89"/>
        <end position="111"/>
    </location>
</feature>
<evidence type="ECO:0000313" key="3">
    <source>
        <dbReference type="EMBL" id="NDO70102.1"/>
    </source>
</evidence>
<dbReference type="AlphaFoldDB" id="A0A9X5H5K8"/>
<feature type="transmembrane region" description="Helical" evidence="1">
    <location>
        <begin position="58"/>
        <end position="77"/>
    </location>
</feature>
<keyword evidence="1" id="KW-1133">Transmembrane helix</keyword>
<feature type="domain" description="Sensor histidine kinase NatK-like C-terminal" evidence="2">
    <location>
        <begin position="330"/>
        <end position="430"/>
    </location>
</feature>
<evidence type="ECO:0000256" key="1">
    <source>
        <dbReference type="SAM" id="Phobius"/>
    </source>
</evidence>
<sequence length="437" mass="51338">MVKKIFFVGIEALNWFLCMYLAYALLKEKEEELDLKQKIIRILEWAGVSIFNSMNLPILYYNNGVWIQMDLLLMLVFKFRKGRHNFMRCGIAILVKHLIVYMDYAIGFLFIGVKGYSMETILYNEKIESVIAFFVVRVLLLIAILILQPRIKGRFSDLRQTRRVLFIVDIISYIGVLLFQQLFMREIQHIYVNIFYVTLAMGTILCTVFYSYDSMVSRRERELLVDITNKLVEDNYQRLYNEQKRLEHTAHDIKNHIFLLTKYLEDGKIDEAIEYGKKLTNPLEVLVQRSWSGNKILDTILNTKLLEAERKNIQVHMEIDHMLELPLADYDLCVIVSNLFDNAIEACEYVKKEEKEIFVSIKSTDILYVIRLVNSMEKKPVKKNHKYYTIKGNQDIHGIGLESVRASVEKYQGTLLLEHTENQFSAVVSIMEQSKMK</sequence>
<protein>
    <submittedName>
        <fullName evidence="3">GHKL domain-containing protein</fullName>
    </submittedName>
</protein>
<evidence type="ECO:0000259" key="2">
    <source>
        <dbReference type="Pfam" id="PF14501"/>
    </source>
</evidence>
<comment type="caution">
    <text evidence="3">The sequence shown here is derived from an EMBL/GenBank/DDBJ whole genome shotgun (WGS) entry which is preliminary data.</text>
</comment>